<keyword evidence="3" id="KW-1185">Reference proteome</keyword>
<evidence type="ECO:0000313" key="2">
    <source>
        <dbReference type="EMBL" id="MFD2542108.1"/>
    </source>
</evidence>
<dbReference type="EMBL" id="JBHULM010000010">
    <property type="protein sequence ID" value="MFD2542108.1"/>
    <property type="molecule type" value="Genomic_DNA"/>
</dbReference>
<proteinExistence type="predicted"/>
<keyword evidence="1" id="KW-0812">Transmembrane</keyword>
<evidence type="ECO:0000313" key="3">
    <source>
        <dbReference type="Proteomes" id="UP001597467"/>
    </source>
</evidence>
<gene>
    <name evidence="2" type="ORF">ACFSSB_07225</name>
</gene>
<reference evidence="3" key="1">
    <citation type="journal article" date="2019" name="Int. J. Syst. Evol. Microbiol.">
        <title>The Global Catalogue of Microorganisms (GCM) 10K type strain sequencing project: providing services to taxonomists for standard genome sequencing and annotation.</title>
        <authorList>
            <consortium name="The Broad Institute Genomics Platform"/>
            <consortium name="The Broad Institute Genome Sequencing Center for Infectious Disease"/>
            <person name="Wu L."/>
            <person name="Ma J."/>
        </authorList>
    </citation>
    <scope>NUCLEOTIDE SEQUENCE [LARGE SCALE GENOMIC DNA]</scope>
    <source>
        <strain evidence="3">KCTC 42808</strain>
    </source>
</reference>
<comment type="caution">
    <text evidence="2">The sequence shown here is derived from an EMBL/GenBank/DDBJ whole genome shotgun (WGS) entry which is preliminary data.</text>
</comment>
<accession>A0ABW5JZV5</accession>
<feature type="transmembrane region" description="Helical" evidence="1">
    <location>
        <begin position="6"/>
        <end position="22"/>
    </location>
</feature>
<keyword evidence="1" id="KW-1133">Transmembrane helix</keyword>
<protein>
    <submittedName>
        <fullName evidence="2">Uncharacterized protein</fullName>
    </submittedName>
</protein>
<sequence length="326" mass="37408">MIILKILGILIASISALIAIFGDTTNNGKLNKKGIILIILVALGLISSISVEILQKHNEEHTKKLEQEWDITEKQPIFNFEFNIAFREELNTQDFISLAKEISIKYTFSEPNDIGRYKVNTLKIIELDSSYILKDRYRLANIDLKENILGKSGTYFYPYYRDTEKPVILNNDSIMQNPSIVIGADKEKDSYYVIIGKSFTRNGWTYSSNRDMDWTSDTIQLCGFEANLPWKFVNTNMKLNSISDLADIAAITIKLPDHLIDLSKIDNLTFEFQTSDNQRLLCDLSKYLTDNKGENLISISGFELYNQLKEYFNYTGGRNVAQIEIR</sequence>
<keyword evidence="1" id="KW-0472">Membrane</keyword>
<dbReference type="RefSeq" id="WP_379902564.1">
    <property type="nucleotide sequence ID" value="NZ_JBHULM010000010.1"/>
</dbReference>
<organism evidence="2 3">
    <name type="scientific">Lacinutrix gracilariae</name>
    <dbReference type="NCBI Taxonomy" id="1747198"/>
    <lineage>
        <taxon>Bacteria</taxon>
        <taxon>Pseudomonadati</taxon>
        <taxon>Bacteroidota</taxon>
        <taxon>Flavobacteriia</taxon>
        <taxon>Flavobacteriales</taxon>
        <taxon>Flavobacteriaceae</taxon>
        <taxon>Lacinutrix</taxon>
    </lineage>
</organism>
<feature type="transmembrane region" description="Helical" evidence="1">
    <location>
        <begin position="34"/>
        <end position="54"/>
    </location>
</feature>
<dbReference type="Proteomes" id="UP001597467">
    <property type="component" value="Unassembled WGS sequence"/>
</dbReference>
<evidence type="ECO:0000256" key="1">
    <source>
        <dbReference type="SAM" id="Phobius"/>
    </source>
</evidence>
<name>A0ABW5JZV5_9FLAO</name>